<dbReference type="Proteomes" id="UP000076796">
    <property type="component" value="Unassembled WGS sequence"/>
</dbReference>
<reference evidence="5" key="1">
    <citation type="journal article" date="2016" name="Genome Announc.">
        <title>Draft genomes of two strains of Paenibacillus glucanolyticus with capability to degrade lignocellulose.</title>
        <authorList>
            <person name="Mathews S.L."/>
            <person name="Pawlak J."/>
            <person name="Grunden A.M."/>
        </authorList>
    </citation>
    <scope>NUCLEOTIDE SEQUENCE [LARGE SCALE GENOMIC DNA]</scope>
    <source>
        <strain evidence="5">SLM1</strain>
    </source>
</reference>
<dbReference type="InterPro" id="IPR050959">
    <property type="entry name" value="MarA-like"/>
</dbReference>
<evidence type="ECO:0000259" key="4">
    <source>
        <dbReference type="PROSITE" id="PS01124"/>
    </source>
</evidence>
<comment type="caution">
    <text evidence="5">The sequence shown here is derived from an EMBL/GenBank/DDBJ whole genome shotgun (WGS) entry which is preliminary data.</text>
</comment>
<keyword evidence="2" id="KW-0238">DNA-binding</keyword>
<dbReference type="Gene3D" id="2.60.120.260">
    <property type="entry name" value="Galactose-binding domain-like"/>
    <property type="match status" value="1"/>
</dbReference>
<dbReference type="Pfam" id="PF12833">
    <property type="entry name" value="HTH_18"/>
    <property type="match status" value="1"/>
</dbReference>
<feature type="domain" description="HTH araC/xylS-type" evidence="4">
    <location>
        <begin position="8"/>
        <end position="106"/>
    </location>
</feature>
<dbReference type="SMART" id="SM00342">
    <property type="entry name" value="HTH_ARAC"/>
    <property type="match status" value="1"/>
</dbReference>
<dbReference type="GO" id="GO:0043565">
    <property type="term" value="F:sequence-specific DNA binding"/>
    <property type="evidence" value="ECO:0007669"/>
    <property type="project" value="InterPro"/>
</dbReference>
<dbReference type="PANTHER" id="PTHR47504">
    <property type="entry name" value="RIGHT ORIGIN-BINDING PROTEIN"/>
    <property type="match status" value="1"/>
</dbReference>
<keyword evidence="3" id="KW-0804">Transcription</keyword>
<dbReference type="InterPro" id="IPR018060">
    <property type="entry name" value="HTH_AraC"/>
</dbReference>
<dbReference type="InterPro" id="IPR009057">
    <property type="entry name" value="Homeodomain-like_sf"/>
</dbReference>
<proteinExistence type="predicted"/>
<evidence type="ECO:0000313" key="5">
    <source>
        <dbReference type="EMBL" id="KZS46876.1"/>
    </source>
</evidence>
<keyword evidence="1" id="KW-0805">Transcription regulation</keyword>
<dbReference type="EMBL" id="LWMH01000001">
    <property type="protein sequence ID" value="KZS46876.1"/>
    <property type="molecule type" value="Genomic_DNA"/>
</dbReference>
<evidence type="ECO:0000256" key="2">
    <source>
        <dbReference type="ARBA" id="ARBA00023125"/>
    </source>
</evidence>
<dbReference type="GO" id="GO:0003700">
    <property type="term" value="F:DNA-binding transcription factor activity"/>
    <property type="evidence" value="ECO:0007669"/>
    <property type="project" value="InterPro"/>
</dbReference>
<dbReference type="PANTHER" id="PTHR47504:SF6">
    <property type="entry name" value="ARAC-FAMILY TRANSCRIPTIONAL REGULATOR"/>
    <property type="match status" value="1"/>
</dbReference>
<dbReference type="PROSITE" id="PS01124">
    <property type="entry name" value="HTH_ARAC_FAMILY_2"/>
    <property type="match status" value="1"/>
</dbReference>
<dbReference type="RefSeq" id="WP_063478547.1">
    <property type="nucleotide sequence ID" value="NZ_CP147845.1"/>
</dbReference>
<dbReference type="AlphaFoldDB" id="A0A163JYJ9"/>
<name>A0A163JYJ9_9BACL</name>
<gene>
    <name evidence="5" type="ORF">AWU65_13555</name>
</gene>
<dbReference type="PRINTS" id="PR00032">
    <property type="entry name" value="HTHARAC"/>
</dbReference>
<keyword evidence="6" id="KW-1185">Reference proteome</keyword>
<dbReference type="Gene3D" id="1.10.10.60">
    <property type="entry name" value="Homeodomain-like"/>
    <property type="match status" value="2"/>
</dbReference>
<evidence type="ECO:0000313" key="6">
    <source>
        <dbReference type="Proteomes" id="UP000076796"/>
    </source>
</evidence>
<dbReference type="GeneID" id="97557765"/>
<sequence length="300" mass="34413">MSTQLIIQKSIAYMEQHLEEQLTLADIASHAGFSPYHFHRLFRKEVGMNIADYLRKRRLCYAAQLLLYSEAAIIDISFHCHFESQESFTRAFKKLYGMPPGRYRKIFAAHAHHSIFEQGDDSMQQQQSQSALKGWFLSGSHPQDYEIGIDRTTVHQGSTSGYLKAVTPMDMGAFATMMQQFKAGKFVGKRMRFSGFVKTENVKEYCGLWMRVDSHSEDVLQFDNMNDRRIVGSTNWNHYAIVLDVPEDSATISIGVLLMGAGQVWVDSFRFEEVDRSVPTTNLEVQYEMLEEPANLSFEE</sequence>
<dbReference type="OrthoDB" id="8365150at2"/>
<evidence type="ECO:0000256" key="1">
    <source>
        <dbReference type="ARBA" id="ARBA00023015"/>
    </source>
</evidence>
<dbReference type="InterPro" id="IPR020449">
    <property type="entry name" value="Tscrpt_reg_AraC-type_HTH"/>
</dbReference>
<dbReference type="SUPFAM" id="SSF46689">
    <property type="entry name" value="Homeodomain-like"/>
    <property type="match status" value="2"/>
</dbReference>
<evidence type="ECO:0000256" key="3">
    <source>
        <dbReference type="ARBA" id="ARBA00023163"/>
    </source>
</evidence>
<accession>A0A163JYJ9</accession>
<organism evidence="5 6">
    <name type="scientific">Paenibacillus glucanolyticus</name>
    <dbReference type="NCBI Taxonomy" id="59843"/>
    <lineage>
        <taxon>Bacteria</taxon>
        <taxon>Bacillati</taxon>
        <taxon>Bacillota</taxon>
        <taxon>Bacilli</taxon>
        <taxon>Bacillales</taxon>
        <taxon>Paenibacillaceae</taxon>
        <taxon>Paenibacillus</taxon>
    </lineage>
</organism>
<protein>
    <submittedName>
        <fullName evidence="5">Transcriptional regulator</fullName>
    </submittedName>
</protein>